<dbReference type="PROSITE" id="PS01001">
    <property type="entry name" value="SDH_CYT_2"/>
    <property type="match status" value="1"/>
</dbReference>
<evidence type="ECO:0000256" key="6">
    <source>
        <dbReference type="ARBA" id="ARBA00022692"/>
    </source>
</evidence>
<feature type="transmembrane region" description="Helical" evidence="13">
    <location>
        <begin position="65"/>
        <end position="90"/>
    </location>
</feature>
<dbReference type="Gene3D" id="1.20.1300.10">
    <property type="entry name" value="Fumarate reductase/succinate dehydrogenase, transmembrane subunit"/>
    <property type="match status" value="1"/>
</dbReference>
<dbReference type="GO" id="GO:0009055">
    <property type="term" value="F:electron transfer activity"/>
    <property type="evidence" value="ECO:0007669"/>
    <property type="project" value="InterPro"/>
</dbReference>
<dbReference type="Proteomes" id="UP000281094">
    <property type="component" value="Unassembled WGS sequence"/>
</dbReference>
<keyword evidence="10 13" id="KW-0472">Membrane</keyword>
<dbReference type="GO" id="GO:0046872">
    <property type="term" value="F:metal ion binding"/>
    <property type="evidence" value="ECO:0007669"/>
    <property type="project" value="UniProtKB-KW"/>
</dbReference>
<keyword evidence="7 12" id="KW-0479">Metal-binding</keyword>
<dbReference type="InterPro" id="IPR034804">
    <property type="entry name" value="SQR/QFR_C/D"/>
</dbReference>
<dbReference type="GO" id="GO:0016020">
    <property type="term" value="C:membrane"/>
    <property type="evidence" value="ECO:0007669"/>
    <property type="project" value="UniProtKB-SubCell"/>
</dbReference>
<evidence type="ECO:0000256" key="13">
    <source>
        <dbReference type="SAM" id="Phobius"/>
    </source>
</evidence>
<keyword evidence="9 12" id="KW-0408">Iron</keyword>
<keyword evidence="5 12" id="KW-0349">Heme</keyword>
<dbReference type="GO" id="GO:0006099">
    <property type="term" value="P:tricarboxylic acid cycle"/>
    <property type="evidence" value="ECO:0007669"/>
    <property type="project" value="InterPro"/>
</dbReference>
<evidence type="ECO:0000256" key="8">
    <source>
        <dbReference type="ARBA" id="ARBA00022989"/>
    </source>
</evidence>
<feature type="binding site" description="axial binding residue" evidence="12">
    <location>
        <position position="85"/>
    </location>
    <ligand>
        <name>heme</name>
        <dbReference type="ChEBI" id="CHEBI:30413"/>
        <note>ligand shared with second transmembrane subunit</note>
    </ligand>
    <ligandPart>
        <name>Fe</name>
        <dbReference type="ChEBI" id="CHEBI:18248"/>
    </ligandPart>
</feature>
<evidence type="ECO:0000256" key="3">
    <source>
        <dbReference type="ARBA" id="ARBA00007244"/>
    </source>
</evidence>
<comment type="similarity">
    <text evidence="3">Belongs to the cytochrome b560 family.</text>
</comment>
<dbReference type="InterPro" id="IPR014314">
    <property type="entry name" value="Succ_DH_cytb556"/>
</dbReference>
<dbReference type="NCBIfam" id="TIGR02970">
    <property type="entry name" value="succ_dehyd_cytB"/>
    <property type="match status" value="1"/>
</dbReference>
<evidence type="ECO:0000256" key="5">
    <source>
        <dbReference type="ARBA" id="ARBA00022617"/>
    </source>
</evidence>
<comment type="caution">
    <text evidence="14">The sequence shown here is derived from an EMBL/GenBank/DDBJ whole genome shotgun (WGS) entry which is preliminary data.</text>
</comment>
<proteinExistence type="inferred from homology"/>
<dbReference type="InterPro" id="IPR018495">
    <property type="entry name" value="Succ_DH_cyt_bsu_CS"/>
</dbReference>
<evidence type="ECO:0000256" key="2">
    <source>
        <dbReference type="ARBA" id="ARBA00004141"/>
    </source>
</evidence>
<dbReference type="PIRSF" id="PIRSF000178">
    <property type="entry name" value="SDH_cyt_b560"/>
    <property type="match status" value="1"/>
</dbReference>
<comment type="function">
    <text evidence="1">Membrane-anchoring subunit of succinate dehydrogenase (SDH).</text>
</comment>
<dbReference type="RefSeq" id="WP_121646044.1">
    <property type="nucleotide sequence ID" value="NZ_RCWN01000001.1"/>
</dbReference>
<evidence type="ECO:0000256" key="4">
    <source>
        <dbReference type="ARBA" id="ARBA00020076"/>
    </source>
</evidence>
<evidence type="ECO:0000256" key="11">
    <source>
        <dbReference type="ARBA" id="ARBA00025912"/>
    </source>
</evidence>
<comment type="cofactor">
    <cofactor evidence="12">
        <name>heme</name>
        <dbReference type="ChEBI" id="CHEBI:30413"/>
    </cofactor>
    <text evidence="12">The heme is bound between the two transmembrane subunits.</text>
</comment>
<feature type="transmembrane region" description="Helical" evidence="13">
    <location>
        <begin position="111"/>
        <end position="131"/>
    </location>
</feature>
<comment type="subunit">
    <text evidence="11">Part of an enzyme complex containing four subunits: a flavoprotein, an iron-sulfur protein, plus two membrane-anchoring proteins, SdhC and SdhD. The complex can form homotrimers.</text>
</comment>
<evidence type="ECO:0000256" key="1">
    <source>
        <dbReference type="ARBA" id="ARBA00004050"/>
    </source>
</evidence>
<sequence length="132" mass="14698">MSNNAPMRPRPLSPHLLIYKPIPSMVMSIVHRITGMVLYGGMGVVALWLLAMASSEDSADLFSELFGSIIGLVVLFLFSWVLFHHMLGGIRHLIWDFGYMLSREQSRKTSAALPVASLAVTVICWLIAWLLV</sequence>
<reference evidence="14 15" key="1">
    <citation type="submission" date="2018-10" db="EMBL/GenBank/DDBJ databases">
        <title>Notoacmeibacter sp. M2BS9Y-3-1, whole genome shotgun sequence.</title>
        <authorList>
            <person name="Tuo L."/>
        </authorList>
    </citation>
    <scope>NUCLEOTIDE SEQUENCE [LARGE SCALE GENOMIC DNA]</scope>
    <source>
        <strain evidence="14 15">M2BS9Y-3-1</strain>
    </source>
</reference>
<comment type="subcellular location">
    <subcellularLocation>
        <location evidence="2">Membrane</location>
        <topology evidence="2">Multi-pass membrane protein</topology>
    </subcellularLocation>
</comment>
<dbReference type="PANTHER" id="PTHR10978">
    <property type="entry name" value="SUCCINATE DEHYDROGENASE CYTOCHROME B560 SUBUNIT"/>
    <property type="match status" value="1"/>
</dbReference>
<evidence type="ECO:0000313" key="14">
    <source>
        <dbReference type="EMBL" id="RLQ89077.1"/>
    </source>
</evidence>
<dbReference type="AlphaFoldDB" id="A0A3L7JE79"/>
<dbReference type="CDD" id="cd03499">
    <property type="entry name" value="SQR_TypeC_SdhC"/>
    <property type="match status" value="1"/>
</dbReference>
<evidence type="ECO:0000313" key="15">
    <source>
        <dbReference type="Proteomes" id="UP000281094"/>
    </source>
</evidence>
<evidence type="ECO:0000256" key="10">
    <source>
        <dbReference type="ARBA" id="ARBA00023136"/>
    </source>
</evidence>
<protein>
    <recommendedName>
        <fullName evidence="4">Succinate dehydrogenase cytochrome b556 subunit</fullName>
    </recommendedName>
</protein>
<gene>
    <name evidence="14" type="primary">sdhC</name>
    <name evidence="14" type="ORF">D8780_13345</name>
</gene>
<organism evidence="14 15">
    <name type="scientific">Notoacmeibacter ruber</name>
    <dbReference type="NCBI Taxonomy" id="2670375"/>
    <lineage>
        <taxon>Bacteria</taxon>
        <taxon>Pseudomonadati</taxon>
        <taxon>Pseudomonadota</taxon>
        <taxon>Alphaproteobacteria</taxon>
        <taxon>Hyphomicrobiales</taxon>
        <taxon>Notoacmeibacteraceae</taxon>
        <taxon>Notoacmeibacter</taxon>
    </lineage>
</organism>
<dbReference type="PROSITE" id="PS01000">
    <property type="entry name" value="SDH_CYT_1"/>
    <property type="match status" value="1"/>
</dbReference>
<dbReference type="InterPro" id="IPR000701">
    <property type="entry name" value="SuccDH_FuR_B_TM-su"/>
</dbReference>
<evidence type="ECO:0000256" key="7">
    <source>
        <dbReference type="ARBA" id="ARBA00022723"/>
    </source>
</evidence>
<dbReference type="Pfam" id="PF01127">
    <property type="entry name" value="Sdh_cyt"/>
    <property type="match status" value="1"/>
</dbReference>
<keyword evidence="8 13" id="KW-1133">Transmembrane helix</keyword>
<name>A0A3L7JE79_9HYPH</name>
<dbReference type="SUPFAM" id="SSF81343">
    <property type="entry name" value="Fumarate reductase respiratory complex transmembrane subunits"/>
    <property type="match status" value="1"/>
</dbReference>
<dbReference type="EMBL" id="RCWN01000001">
    <property type="protein sequence ID" value="RLQ89077.1"/>
    <property type="molecule type" value="Genomic_DNA"/>
</dbReference>
<dbReference type="PANTHER" id="PTHR10978:SF5">
    <property type="entry name" value="SUCCINATE DEHYDROGENASE CYTOCHROME B560 SUBUNIT, MITOCHONDRIAL"/>
    <property type="match status" value="1"/>
</dbReference>
<accession>A0A3L7JE79</accession>
<evidence type="ECO:0000256" key="9">
    <source>
        <dbReference type="ARBA" id="ARBA00023004"/>
    </source>
</evidence>
<feature type="transmembrane region" description="Helical" evidence="13">
    <location>
        <begin position="33"/>
        <end position="53"/>
    </location>
</feature>
<keyword evidence="15" id="KW-1185">Reference proteome</keyword>
<evidence type="ECO:0000256" key="12">
    <source>
        <dbReference type="PIRSR" id="PIRSR000178-1"/>
    </source>
</evidence>
<keyword evidence="6 13" id="KW-0812">Transmembrane</keyword>